<evidence type="ECO:0000313" key="23">
    <source>
        <dbReference type="Proteomes" id="UP000324091"/>
    </source>
</evidence>
<feature type="binding site" evidence="16 18">
    <location>
        <position position="428"/>
    </location>
    <ligand>
        <name>Zn(2+)</name>
        <dbReference type="ChEBI" id="CHEBI:29105"/>
        <note>catalytic</note>
    </ligand>
</feature>
<dbReference type="InterPro" id="IPR000884">
    <property type="entry name" value="TSP1_rpt"/>
</dbReference>
<feature type="binding site" evidence="16">
    <location>
        <position position="361"/>
    </location>
    <ligand>
        <name>Ca(2+)</name>
        <dbReference type="ChEBI" id="CHEBI:29108"/>
        <label>1</label>
    </ligand>
</feature>
<evidence type="ECO:0000256" key="19">
    <source>
        <dbReference type="SAM" id="MobiDB-lite"/>
    </source>
</evidence>
<feature type="domain" description="Peptidase M12B" evidence="21">
    <location>
        <begin position="275"/>
        <end position="484"/>
    </location>
</feature>
<feature type="binding site" evidence="16">
    <location>
        <position position="278"/>
    </location>
    <ligand>
        <name>Ca(2+)</name>
        <dbReference type="ChEBI" id="CHEBI:29108"/>
        <label>2</label>
    </ligand>
</feature>
<organism evidence="22 23">
    <name type="scientific">Takifugu flavidus</name>
    <name type="common">sansaifugu</name>
    <dbReference type="NCBI Taxonomy" id="433684"/>
    <lineage>
        <taxon>Eukaryota</taxon>
        <taxon>Metazoa</taxon>
        <taxon>Chordata</taxon>
        <taxon>Craniata</taxon>
        <taxon>Vertebrata</taxon>
        <taxon>Euteleostomi</taxon>
        <taxon>Actinopterygii</taxon>
        <taxon>Neopterygii</taxon>
        <taxon>Teleostei</taxon>
        <taxon>Neoteleostei</taxon>
        <taxon>Acanthomorphata</taxon>
        <taxon>Eupercaria</taxon>
        <taxon>Tetraodontiformes</taxon>
        <taxon>Tetradontoidea</taxon>
        <taxon>Tetraodontidae</taxon>
        <taxon>Takifugu</taxon>
    </lineage>
</organism>
<dbReference type="GO" id="GO:0030198">
    <property type="term" value="P:extracellular matrix organization"/>
    <property type="evidence" value="ECO:0007669"/>
    <property type="project" value="InterPro"/>
</dbReference>
<gene>
    <name evidence="22" type="ORF">D4764_03G0011730</name>
</gene>
<dbReference type="Pfam" id="PF17771">
    <property type="entry name" value="ADAMTS_CR_2"/>
    <property type="match status" value="1"/>
</dbReference>
<evidence type="ECO:0000256" key="5">
    <source>
        <dbReference type="ARBA" id="ARBA00022685"/>
    </source>
</evidence>
<dbReference type="InterPro" id="IPR013273">
    <property type="entry name" value="ADAMTS/ADAMTS-like"/>
</dbReference>
<evidence type="ECO:0000256" key="2">
    <source>
        <dbReference type="ARBA" id="ARBA00022525"/>
    </source>
</evidence>
<feature type="disulfide bond" evidence="17">
    <location>
        <begin position="434"/>
        <end position="463"/>
    </location>
</feature>
<feature type="disulfide bond" evidence="17">
    <location>
        <begin position="396"/>
        <end position="479"/>
    </location>
</feature>
<feature type="binding site" evidence="16">
    <location>
        <position position="361"/>
    </location>
    <ligand>
        <name>Ca(2+)</name>
        <dbReference type="ChEBI" id="CHEBI:29108"/>
        <label>2</label>
    </ligand>
</feature>
<feature type="chain" id="PRO_5022853659" evidence="20">
    <location>
        <begin position="22"/>
        <end position="999"/>
    </location>
</feature>
<feature type="disulfide bond" evidence="17">
    <location>
        <begin position="523"/>
        <end position="558"/>
    </location>
</feature>
<dbReference type="Gene3D" id="3.40.1620.60">
    <property type="match status" value="2"/>
</dbReference>
<dbReference type="SUPFAM" id="SSF55486">
    <property type="entry name" value="Metalloproteases ('zincins'), catalytic domain"/>
    <property type="match status" value="1"/>
</dbReference>
<dbReference type="InterPro" id="IPR045371">
    <property type="entry name" value="ADAMTS_CR_3"/>
</dbReference>
<dbReference type="PRINTS" id="PR01705">
    <property type="entry name" value="TSP1REPEAT"/>
</dbReference>
<feature type="binding site" evidence="16">
    <location>
        <position position="278"/>
    </location>
    <ligand>
        <name>Ca(2+)</name>
        <dbReference type="ChEBI" id="CHEBI:29108"/>
        <label>1</label>
    </ligand>
</feature>
<dbReference type="Pfam" id="PF05986">
    <property type="entry name" value="ADAMTS_spacer1"/>
    <property type="match status" value="1"/>
</dbReference>
<feature type="disulfide bond" evidence="17">
    <location>
        <begin position="589"/>
        <end position="626"/>
    </location>
</feature>
<evidence type="ECO:0000256" key="11">
    <source>
        <dbReference type="ARBA" id="ARBA00023049"/>
    </source>
</evidence>
<evidence type="ECO:0000256" key="17">
    <source>
        <dbReference type="PIRSR" id="PIRSR613273-3"/>
    </source>
</evidence>
<keyword evidence="3" id="KW-0272">Extracellular matrix</keyword>
<keyword evidence="14" id="KW-0325">Glycoprotein</keyword>
<name>A0A5C6NAN8_9TELE</name>
<dbReference type="InterPro" id="IPR006586">
    <property type="entry name" value="ADAM_Cys-rich"/>
</dbReference>
<evidence type="ECO:0000256" key="10">
    <source>
        <dbReference type="ARBA" id="ARBA00022833"/>
    </source>
</evidence>
<feature type="disulfide bond" evidence="17">
    <location>
        <begin position="552"/>
        <end position="563"/>
    </location>
</feature>
<evidence type="ECO:0000256" key="6">
    <source>
        <dbReference type="ARBA" id="ARBA00022723"/>
    </source>
</evidence>
<dbReference type="InterPro" id="IPR024079">
    <property type="entry name" value="MetalloPept_cat_dom_sf"/>
</dbReference>
<dbReference type="SUPFAM" id="SSF82895">
    <property type="entry name" value="TSP-1 type 1 repeat"/>
    <property type="match status" value="3"/>
</dbReference>
<dbReference type="FunFam" id="2.20.100.10:FF:000006">
    <property type="entry name" value="A disintegrin and metalloproteinase with thrombospondin motifs 1"/>
    <property type="match status" value="1"/>
</dbReference>
<feature type="disulfide bond" evidence="17">
    <location>
        <begin position="516"/>
        <end position="539"/>
    </location>
</feature>
<feature type="disulfide bond" evidence="17">
    <location>
        <begin position="593"/>
        <end position="631"/>
    </location>
</feature>
<feature type="compositionally biased region" description="Acidic residues" evidence="19">
    <location>
        <begin position="229"/>
        <end position="239"/>
    </location>
</feature>
<dbReference type="InterPro" id="IPR050439">
    <property type="entry name" value="ADAMTS_ADAMTS-like"/>
</dbReference>
<feature type="binding site" evidence="16 18">
    <location>
        <position position="422"/>
    </location>
    <ligand>
        <name>Zn(2+)</name>
        <dbReference type="ChEBI" id="CHEBI:29105"/>
        <note>catalytic</note>
    </ligand>
</feature>
<feature type="binding site" evidence="16 18">
    <location>
        <position position="418"/>
    </location>
    <ligand>
        <name>Zn(2+)</name>
        <dbReference type="ChEBI" id="CHEBI:29105"/>
        <note>catalytic</note>
    </ligand>
</feature>
<dbReference type="GO" id="GO:0008270">
    <property type="term" value="F:zinc ion binding"/>
    <property type="evidence" value="ECO:0007669"/>
    <property type="project" value="InterPro"/>
</dbReference>
<keyword evidence="6 16" id="KW-0479">Metal-binding</keyword>
<dbReference type="PROSITE" id="PS50215">
    <property type="entry name" value="ADAM_MEPRO"/>
    <property type="match status" value="1"/>
</dbReference>
<dbReference type="Pfam" id="PF01562">
    <property type="entry name" value="Pep_M12B_propep"/>
    <property type="match status" value="1"/>
</dbReference>
<evidence type="ECO:0000256" key="4">
    <source>
        <dbReference type="ARBA" id="ARBA00022670"/>
    </source>
</evidence>
<comment type="subcellular location">
    <subcellularLocation>
        <location evidence="1">Secreted</location>
        <location evidence="1">Extracellular space</location>
        <location evidence="1">Extracellular matrix</location>
    </subcellularLocation>
</comment>
<feature type="signal peptide" evidence="20">
    <location>
        <begin position="1"/>
        <end position="21"/>
    </location>
</feature>
<feature type="binding site" evidence="16">
    <location>
        <position position="368"/>
    </location>
    <ligand>
        <name>Ca(2+)</name>
        <dbReference type="ChEBI" id="CHEBI:29108"/>
        <label>1</label>
    </ligand>
</feature>
<evidence type="ECO:0000256" key="1">
    <source>
        <dbReference type="ARBA" id="ARBA00004498"/>
    </source>
</evidence>
<feature type="region of interest" description="Disordered" evidence="19">
    <location>
        <begin position="859"/>
        <end position="879"/>
    </location>
</feature>
<dbReference type="PANTHER" id="PTHR13723">
    <property type="entry name" value="ADAMTS A DISINTEGRIN AND METALLOPROTEASE WITH THROMBOSPONDIN MOTIFS PROTEASE"/>
    <property type="match status" value="1"/>
</dbReference>
<dbReference type="Gene3D" id="3.40.390.10">
    <property type="entry name" value="Collagenase (Catalytic Domain)"/>
    <property type="match status" value="1"/>
</dbReference>
<dbReference type="InterPro" id="IPR036383">
    <property type="entry name" value="TSP1_rpt_sf"/>
</dbReference>
<comment type="caution">
    <text evidence="18">Lacks conserved residue(s) required for the propagation of feature annotation.</text>
</comment>
<feature type="disulfide bond" evidence="17">
    <location>
        <begin position="350"/>
        <end position="402"/>
    </location>
</feature>
<comment type="cofactor">
    <cofactor evidence="16">
        <name>Zn(2+)</name>
        <dbReference type="ChEBI" id="CHEBI:29105"/>
    </cofactor>
    <text evidence="16">Binds 1 zinc ion per subunit.</text>
</comment>
<evidence type="ECO:0000259" key="21">
    <source>
        <dbReference type="PROSITE" id="PS50215"/>
    </source>
</evidence>
<dbReference type="Gene3D" id="2.60.120.830">
    <property type="match status" value="1"/>
</dbReference>
<dbReference type="GO" id="GO:0006508">
    <property type="term" value="P:proteolysis"/>
    <property type="evidence" value="ECO:0007669"/>
    <property type="project" value="UniProtKB-KW"/>
</dbReference>
<keyword evidence="23" id="KW-1185">Reference proteome</keyword>
<evidence type="ECO:0000256" key="18">
    <source>
        <dbReference type="PROSITE-ProRule" id="PRU00276"/>
    </source>
</evidence>
<keyword evidence="12" id="KW-0865">Zymogen</keyword>
<dbReference type="CDD" id="cd04273">
    <property type="entry name" value="ZnMc_ADAMTS_like"/>
    <property type="match status" value="1"/>
</dbReference>
<proteinExistence type="predicted"/>
<evidence type="ECO:0000256" key="20">
    <source>
        <dbReference type="SAM" id="SignalP"/>
    </source>
</evidence>
<keyword evidence="4" id="KW-0645">Protease</keyword>
<dbReference type="GO" id="GO:0004222">
    <property type="term" value="F:metalloendopeptidase activity"/>
    <property type="evidence" value="ECO:0007669"/>
    <property type="project" value="InterPro"/>
</dbReference>
<dbReference type="Pfam" id="PF01421">
    <property type="entry name" value="Reprolysin"/>
    <property type="match status" value="1"/>
</dbReference>
<evidence type="ECO:0000256" key="8">
    <source>
        <dbReference type="ARBA" id="ARBA00022737"/>
    </source>
</evidence>
<dbReference type="SMART" id="SM00209">
    <property type="entry name" value="TSP1"/>
    <property type="match status" value="3"/>
</dbReference>
<dbReference type="InterPro" id="IPR013274">
    <property type="entry name" value="Pept_M12B_ADAM-TS1"/>
</dbReference>
<keyword evidence="16" id="KW-0106">Calcium</keyword>
<feature type="region of interest" description="Disordered" evidence="19">
    <location>
        <begin position="166"/>
        <end position="269"/>
    </location>
</feature>
<evidence type="ECO:0000313" key="22">
    <source>
        <dbReference type="EMBL" id="TWW64165.1"/>
    </source>
</evidence>
<dbReference type="PRINTS" id="PR01857">
    <property type="entry name" value="ADAMTSFAMILY"/>
</dbReference>
<evidence type="ECO:0000256" key="12">
    <source>
        <dbReference type="ARBA" id="ARBA00023145"/>
    </source>
</evidence>
<dbReference type="Pfam" id="PF00090">
    <property type="entry name" value="TSP_1"/>
    <property type="match status" value="1"/>
</dbReference>
<keyword evidence="10 16" id="KW-0862">Zinc</keyword>
<keyword evidence="2" id="KW-0964">Secreted</keyword>
<sequence length="999" mass="108691">MLLLHIFLGIIASLCVGTARGAWEESMVVPVRLDPATRPEPWRTFSVEEEQKRAEMREYRLEVFGKELILELEPDQTFLAPGFVFHIVGSPESEPTPESKNGAEPGCFYSGTVNGEEHSAAALNLCHGLRGGFYFQGVEYFIQPRNSSDFVGTEETVHMIRRRARASLAEEGSSKCGVNEDEERVPKNLEKEAGRGAATGDQTGALDSAPAEPRKGGEKGEGGEGRGAEEEEGGSEEGEGSPGGWQQPEPSGAGTRRVNAPPAHHRTRRFVSTPRYLEIMIVADQSMAEFHGAGLKPYLLTIMAVASRLYRHPSIHNSISLAVVKLLVVYEEEYGPQVSSNAAMTLRNFCQWQRQHNPASDRHAEHYDTAVLFTRTDLCGAHSCDTLGMADVGTVCDPDRSCSIIEDDGLQAAFTVAHELGHVFNMPHDDAQLCSEVNGAHWGSHMMASTLSNLDQQQPWSPCSALMVTTFLDNGHGQCLLDKPVRPQALPQPLPGTVYDADHQCRLTFGEDSQHCPDLSTTCAALWCTVTTSNGLLVCQTKNFPWADGTPCGHDSYCLAGQCLTKSQAAKHQIPVNGGWGTWGPWGDCSRTCGGGVQYSFRSCDNPLPRNGGKYCEGKRIQYRSCNTETCPDTNGLTFREEQCLAHNDMSAQVSLGSGEGVEWVPKYAGISPKDRCKLVCRAKGTGYFFVLKSKVADGTPCSPDSTTVCVQGQCVKAGCDRVIGSNRRFDKCGVCGGDGSTCKKVSGALDRARPGYQDVVTIPAGATHVDVKQRATGNGRHDNSYLAVRRQDGTYLLNGDYKLMTMETDVALRGALLRYSGSSATLERIRSFSPLPEPLTIQVLSVGEAPRPRVKYSYFAPRPNNGASTSNNGGRRPSINAIREVGGAEWTLREWGPCSQTCGGGVQQREVVCLDAYGHPSRDCPEELRPLASRSCATQPCPTWLLGDWSVCSKTCGRGFRKRQLRCIGHDGRTLTNESCDPKDRPRPLLELCTQGAC</sequence>
<keyword evidence="22" id="KW-0401">Integrin</keyword>
<comment type="caution">
    <text evidence="22">The sequence shown here is derived from an EMBL/GenBank/DDBJ whole genome shotgun (WGS) entry which is preliminary data.</text>
</comment>
<keyword evidence="7 20" id="KW-0732">Signal</keyword>
<feature type="disulfide bond" evidence="17">
    <location>
        <begin position="379"/>
        <end position="384"/>
    </location>
</feature>
<reference evidence="22 23" key="1">
    <citation type="submission" date="2019-04" db="EMBL/GenBank/DDBJ databases">
        <title>Chromosome genome assembly for Takifugu flavidus.</title>
        <authorList>
            <person name="Xiao S."/>
        </authorList>
    </citation>
    <scope>NUCLEOTIDE SEQUENCE [LARGE SCALE GENOMIC DNA]</scope>
    <source>
        <strain evidence="22">HTHZ2018</strain>
        <tissue evidence="22">Muscle</tissue>
    </source>
</reference>
<dbReference type="EMBL" id="RHFK02000016">
    <property type="protein sequence ID" value="TWW64165.1"/>
    <property type="molecule type" value="Genomic_DNA"/>
</dbReference>
<dbReference type="InterPro" id="IPR041645">
    <property type="entry name" value="ADAMTS_CR_2"/>
</dbReference>
<evidence type="ECO:0000256" key="13">
    <source>
        <dbReference type="ARBA" id="ARBA00023157"/>
    </source>
</evidence>
<evidence type="ECO:0000256" key="14">
    <source>
        <dbReference type="ARBA" id="ARBA00023180"/>
    </source>
</evidence>
<dbReference type="InterPro" id="IPR010294">
    <property type="entry name" value="ADAMTS_spacer1"/>
</dbReference>
<feature type="active site" evidence="15 18">
    <location>
        <position position="419"/>
    </location>
</feature>
<keyword evidence="11" id="KW-0482">Metalloprotease</keyword>
<dbReference type="PANTHER" id="PTHR13723:SF40">
    <property type="entry name" value="A DISINTEGRIN AND METALLOPROTEINASE WITH THROMBOSPONDIN MOTIFS 1"/>
    <property type="match status" value="1"/>
</dbReference>
<dbReference type="FunFam" id="2.20.100.10:FF:000005">
    <property type="entry name" value="ADAM metallopeptidase with thrombospondin type 1 motif 9"/>
    <property type="match status" value="1"/>
</dbReference>
<evidence type="ECO:0000256" key="9">
    <source>
        <dbReference type="ARBA" id="ARBA00022801"/>
    </source>
</evidence>
<dbReference type="FunFam" id="2.60.120.830:FF:000001">
    <property type="entry name" value="A disintegrin and metalloproteinase with thrombospondin motifs 1"/>
    <property type="match status" value="1"/>
</dbReference>
<keyword evidence="8" id="KW-0677">Repeat</keyword>
<dbReference type="AlphaFoldDB" id="A0A5C6NAN8"/>
<feature type="binding site" evidence="16">
    <location>
        <position position="482"/>
    </location>
    <ligand>
        <name>Ca(2+)</name>
        <dbReference type="ChEBI" id="CHEBI:29108"/>
        <label>1</label>
    </ligand>
</feature>
<evidence type="ECO:0000256" key="16">
    <source>
        <dbReference type="PIRSR" id="PIRSR613273-2"/>
    </source>
</evidence>
<dbReference type="Gene3D" id="2.20.100.10">
    <property type="entry name" value="Thrombospondin type-1 (TSP1) repeat"/>
    <property type="match status" value="3"/>
</dbReference>
<keyword evidence="5" id="KW-0165">Cleavage on pair of basic residues</keyword>
<feature type="binding site" evidence="16">
    <location>
        <position position="482"/>
    </location>
    <ligand>
        <name>Ca(2+)</name>
        <dbReference type="ChEBI" id="CHEBI:29108"/>
        <label>2</label>
    </ligand>
</feature>
<feature type="disulfide bond" evidence="17">
    <location>
        <begin position="505"/>
        <end position="528"/>
    </location>
</feature>
<dbReference type="PROSITE" id="PS50092">
    <property type="entry name" value="TSP1"/>
    <property type="match status" value="3"/>
</dbReference>
<evidence type="ECO:0000256" key="3">
    <source>
        <dbReference type="ARBA" id="ARBA00022530"/>
    </source>
</evidence>
<feature type="disulfide bond" evidence="17">
    <location>
        <begin position="604"/>
        <end position="616"/>
    </location>
</feature>
<evidence type="ECO:0000256" key="7">
    <source>
        <dbReference type="ARBA" id="ARBA00022729"/>
    </source>
</evidence>
<keyword evidence="9" id="KW-0378">Hydrolase</keyword>
<dbReference type="InterPro" id="IPR001590">
    <property type="entry name" value="Peptidase_M12B"/>
</dbReference>
<feature type="compositionally biased region" description="Basic and acidic residues" evidence="19">
    <location>
        <begin position="184"/>
        <end position="194"/>
    </location>
</feature>
<dbReference type="Proteomes" id="UP000324091">
    <property type="component" value="Chromosome 3"/>
</dbReference>
<protein>
    <submittedName>
        <fullName evidence="22">A disintegrin and metalloproteinase with thrombospondin motifs 1</fullName>
    </submittedName>
</protein>
<dbReference type="GO" id="GO:0007229">
    <property type="term" value="P:integrin-mediated signaling pathway"/>
    <property type="evidence" value="ECO:0007669"/>
    <property type="project" value="UniProtKB-KW"/>
</dbReference>
<dbReference type="InterPro" id="IPR002870">
    <property type="entry name" value="Peptidase_M12B_N"/>
</dbReference>
<dbReference type="Pfam" id="PF19236">
    <property type="entry name" value="ADAMTS_CR_3"/>
    <property type="match status" value="1"/>
</dbReference>
<dbReference type="FunFam" id="3.40.390.10:FF:000001">
    <property type="entry name" value="A disintegrin and metalloproteinase with thrombospondin motifs 1"/>
    <property type="match status" value="1"/>
</dbReference>
<dbReference type="GO" id="GO:0031012">
    <property type="term" value="C:extracellular matrix"/>
    <property type="evidence" value="ECO:0007669"/>
    <property type="project" value="InterPro"/>
</dbReference>
<feature type="compositionally biased region" description="Basic and acidic residues" evidence="19">
    <location>
        <begin position="212"/>
        <end position="228"/>
    </location>
</feature>
<dbReference type="SMART" id="SM00608">
    <property type="entry name" value="ACR"/>
    <property type="match status" value="1"/>
</dbReference>
<dbReference type="Pfam" id="PF19030">
    <property type="entry name" value="TSP1_ADAMTS"/>
    <property type="match status" value="2"/>
</dbReference>
<keyword evidence="13 17" id="KW-1015">Disulfide bond</keyword>
<feature type="binding site" evidence="16">
    <location>
        <position position="479"/>
    </location>
    <ligand>
        <name>Ca(2+)</name>
        <dbReference type="ChEBI" id="CHEBI:29108"/>
        <label>1</label>
    </ligand>
</feature>
<dbReference type="PRINTS" id="PR01858">
    <property type="entry name" value="ADAMTS1"/>
</dbReference>
<accession>A0A5C6NAN8</accession>
<evidence type="ECO:0000256" key="15">
    <source>
        <dbReference type="PIRSR" id="PIRSR613273-1"/>
    </source>
</evidence>